<evidence type="ECO:0000259" key="1">
    <source>
        <dbReference type="PROSITE" id="PS51186"/>
    </source>
</evidence>
<evidence type="ECO:0000313" key="2">
    <source>
        <dbReference type="EMBL" id="MCY9760450.1"/>
    </source>
</evidence>
<dbReference type="Gene3D" id="3.40.630.30">
    <property type="match status" value="1"/>
</dbReference>
<dbReference type="Pfam" id="PF13673">
    <property type="entry name" value="Acetyltransf_10"/>
    <property type="match status" value="1"/>
</dbReference>
<sequence>MAAEIIEVRTQEQLDECIAIRKEVFVAEQHVPEEEECDEYDILGAPAFHVLLMSDGQYAATGRVKLLDEFTAKMQRIAVRKPFRGKGIGRVLMVGLEQIARKHGVEKCVLDGQCQAEGFYYSLGYETVSEEPFLDAGIPHVRMEKKLL</sequence>
<dbReference type="Proteomes" id="UP001527181">
    <property type="component" value="Unassembled WGS sequence"/>
</dbReference>
<dbReference type="RefSeq" id="WP_268599621.1">
    <property type="nucleotide sequence ID" value="NZ_JAKOBS010000042.1"/>
</dbReference>
<dbReference type="InterPro" id="IPR039143">
    <property type="entry name" value="GNPNAT1-like"/>
</dbReference>
<dbReference type="PANTHER" id="PTHR13355:SF9">
    <property type="entry name" value="ACETYLTRANSFERASE BSU40680-RELATED"/>
    <property type="match status" value="1"/>
</dbReference>
<dbReference type="EMBL" id="JAMDNP010000011">
    <property type="protein sequence ID" value="MCY9760450.1"/>
    <property type="molecule type" value="Genomic_DNA"/>
</dbReference>
<organism evidence="2 3">
    <name type="scientific">Paenibacillus alvei</name>
    <name type="common">Bacillus alvei</name>
    <dbReference type="NCBI Taxonomy" id="44250"/>
    <lineage>
        <taxon>Bacteria</taxon>
        <taxon>Bacillati</taxon>
        <taxon>Bacillota</taxon>
        <taxon>Bacilli</taxon>
        <taxon>Bacillales</taxon>
        <taxon>Paenibacillaceae</taxon>
        <taxon>Paenibacillus</taxon>
    </lineage>
</organism>
<dbReference type="InterPro" id="IPR000182">
    <property type="entry name" value="GNAT_dom"/>
</dbReference>
<dbReference type="GO" id="GO:0016746">
    <property type="term" value="F:acyltransferase activity"/>
    <property type="evidence" value="ECO:0007669"/>
    <property type="project" value="UniProtKB-KW"/>
</dbReference>
<keyword evidence="2" id="KW-0808">Transferase</keyword>
<evidence type="ECO:0000313" key="3">
    <source>
        <dbReference type="Proteomes" id="UP001527181"/>
    </source>
</evidence>
<dbReference type="SUPFAM" id="SSF55729">
    <property type="entry name" value="Acyl-CoA N-acyltransferases (Nat)"/>
    <property type="match status" value="1"/>
</dbReference>
<comment type="caution">
    <text evidence="2">The sequence shown here is derived from an EMBL/GenBank/DDBJ whole genome shotgun (WGS) entry which is preliminary data.</text>
</comment>
<reference evidence="2 3" key="1">
    <citation type="submission" date="2022-05" db="EMBL/GenBank/DDBJ databases">
        <title>Genome Sequencing of Bee-Associated Microbes.</title>
        <authorList>
            <person name="Dunlap C."/>
        </authorList>
    </citation>
    <scope>NUCLEOTIDE SEQUENCE [LARGE SCALE GENOMIC DNA]</scope>
    <source>
        <strain evidence="2 3">NRRL B-04010</strain>
    </source>
</reference>
<dbReference type="InterPro" id="IPR016181">
    <property type="entry name" value="Acyl_CoA_acyltransferase"/>
</dbReference>
<name>A0ABT4GUT0_PAEAL</name>
<keyword evidence="3" id="KW-1185">Reference proteome</keyword>
<dbReference type="PROSITE" id="PS51186">
    <property type="entry name" value="GNAT"/>
    <property type="match status" value="1"/>
</dbReference>
<keyword evidence="2" id="KW-0012">Acyltransferase</keyword>
<protein>
    <submittedName>
        <fullName evidence="2">GNAT family N-acetyltransferase</fullName>
        <ecNumber evidence="2">2.3.1.-</ecNumber>
    </submittedName>
</protein>
<feature type="domain" description="N-acetyltransferase" evidence="1">
    <location>
        <begin position="4"/>
        <end position="148"/>
    </location>
</feature>
<dbReference type="PANTHER" id="PTHR13355">
    <property type="entry name" value="GLUCOSAMINE 6-PHOSPHATE N-ACETYLTRANSFERASE"/>
    <property type="match status" value="1"/>
</dbReference>
<dbReference type="EC" id="2.3.1.-" evidence="2"/>
<gene>
    <name evidence="2" type="ORF">M5X12_07655</name>
</gene>
<accession>A0ABT4GUT0</accession>
<proteinExistence type="predicted"/>
<dbReference type="CDD" id="cd04301">
    <property type="entry name" value="NAT_SF"/>
    <property type="match status" value="1"/>
</dbReference>